<evidence type="ECO:0000259" key="1">
    <source>
        <dbReference type="PROSITE" id="PS50222"/>
    </source>
</evidence>
<organism evidence="2 3">
    <name type="scientific">Sphingomonas montanisoli</name>
    <dbReference type="NCBI Taxonomy" id="2606412"/>
    <lineage>
        <taxon>Bacteria</taxon>
        <taxon>Pseudomonadati</taxon>
        <taxon>Pseudomonadota</taxon>
        <taxon>Alphaproteobacteria</taxon>
        <taxon>Sphingomonadales</taxon>
        <taxon>Sphingomonadaceae</taxon>
        <taxon>Sphingomonas</taxon>
    </lineage>
</organism>
<evidence type="ECO:0000313" key="3">
    <source>
        <dbReference type="Proteomes" id="UP000322077"/>
    </source>
</evidence>
<protein>
    <recommendedName>
        <fullName evidence="1">EF-hand domain-containing protein</fullName>
    </recommendedName>
</protein>
<dbReference type="PROSITE" id="PS00018">
    <property type="entry name" value="EF_HAND_1"/>
    <property type="match status" value="1"/>
</dbReference>
<dbReference type="EMBL" id="VTOU01000004">
    <property type="protein sequence ID" value="TZG25133.1"/>
    <property type="molecule type" value="Genomic_DNA"/>
</dbReference>
<dbReference type="AlphaFoldDB" id="A0A5D9C138"/>
<dbReference type="InterPro" id="IPR002048">
    <property type="entry name" value="EF_hand_dom"/>
</dbReference>
<dbReference type="InterPro" id="IPR018247">
    <property type="entry name" value="EF_Hand_1_Ca_BS"/>
</dbReference>
<name>A0A5D9C138_9SPHN</name>
<gene>
    <name evidence="2" type="ORF">FYJ91_17930</name>
</gene>
<dbReference type="Proteomes" id="UP000322077">
    <property type="component" value="Unassembled WGS sequence"/>
</dbReference>
<accession>A0A5D9C138</accession>
<feature type="domain" description="EF-hand" evidence="1">
    <location>
        <begin position="88"/>
        <end position="114"/>
    </location>
</feature>
<reference evidence="2 3" key="1">
    <citation type="submission" date="2019-08" db="EMBL/GenBank/DDBJ databases">
        <authorList>
            <person name="Wang G."/>
            <person name="Xu Z."/>
        </authorList>
    </citation>
    <scope>NUCLEOTIDE SEQUENCE [LARGE SCALE GENOMIC DNA]</scope>
    <source>
        <strain evidence="2 3">ZX</strain>
    </source>
</reference>
<dbReference type="PROSITE" id="PS50222">
    <property type="entry name" value="EF_HAND_2"/>
    <property type="match status" value="1"/>
</dbReference>
<dbReference type="GO" id="GO:0005509">
    <property type="term" value="F:calcium ion binding"/>
    <property type="evidence" value="ECO:0007669"/>
    <property type="project" value="InterPro"/>
</dbReference>
<evidence type="ECO:0000313" key="2">
    <source>
        <dbReference type="EMBL" id="TZG25133.1"/>
    </source>
</evidence>
<keyword evidence="3" id="KW-1185">Reference proteome</keyword>
<comment type="caution">
    <text evidence="2">The sequence shown here is derived from an EMBL/GenBank/DDBJ whole genome shotgun (WGS) entry which is preliminary data.</text>
</comment>
<sequence>MAALMAALGIAGTADARKGRRVPAHSARADSNPMVRIRGVSGNAELTPLQFAQWLQLQPPGLLEATGIASLHRVSMRTQLLNRTSDEFREADTDGNGRVSAREIATFLASRAARISHA</sequence>
<proteinExistence type="predicted"/>